<dbReference type="Proteomes" id="UP001341840">
    <property type="component" value="Unassembled WGS sequence"/>
</dbReference>
<name>A0ABU6WWK4_9FABA</name>
<proteinExistence type="predicted"/>
<accession>A0ABU6WWK4</accession>
<evidence type="ECO:0000313" key="2">
    <source>
        <dbReference type="Proteomes" id="UP001341840"/>
    </source>
</evidence>
<comment type="caution">
    <text evidence="1">The sequence shown here is derived from an EMBL/GenBank/DDBJ whole genome shotgun (WGS) entry which is preliminary data.</text>
</comment>
<protein>
    <submittedName>
        <fullName evidence="1">Uncharacterized protein</fullName>
    </submittedName>
</protein>
<gene>
    <name evidence="1" type="ORF">PIB30_095046</name>
</gene>
<evidence type="ECO:0000313" key="1">
    <source>
        <dbReference type="EMBL" id="MED6189340.1"/>
    </source>
</evidence>
<reference evidence="1 2" key="1">
    <citation type="journal article" date="2023" name="Plants (Basel)">
        <title>Bridging the Gap: Combining Genomics and Transcriptomics Approaches to Understand Stylosanthes scabra, an Orphan Legume from the Brazilian Caatinga.</title>
        <authorList>
            <person name="Ferreira-Neto J.R.C."/>
            <person name="da Silva M.D."/>
            <person name="Binneck E."/>
            <person name="de Melo N.F."/>
            <person name="da Silva R.H."/>
            <person name="de Melo A.L.T.M."/>
            <person name="Pandolfi V."/>
            <person name="Bustamante F.O."/>
            <person name="Brasileiro-Vidal A.C."/>
            <person name="Benko-Iseppon A.M."/>
        </authorList>
    </citation>
    <scope>NUCLEOTIDE SEQUENCE [LARGE SCALE GENOMIC DNA]</scope>
    <source>
        <tissue evidence="1">Leaves</tissue>
    </source>
</reference>
<organism evidence="1 2">
    <name type="scientific">Stylosanthes scabra</name>
    <dbReference type="NCBI Taxonomy" id="79078"/>
    <lineage>
        <taxon>Eukaryota</taxon>
        <taxon>Viridiplantae</taxon>
        <taxon>Streptophyta</taxon>
        <taxon>Embryophyta</taxon>
        <taxon>Tracheophyta</taxon>
        <taxon>Spermatophyta</taxon>
        <taxon>Magnoliopsida</taxon>
        <taxon>eudicotyledons</taxon>
        <taxon>Gunneridae</taxon>
        <taxon>Pentapetalae</taxon>
        <taxon>rosids</taxon>
        <taxon>fabids</taxon>
        <taxon>Fabales</taxon>
        <taxon>Fabaceae</taxon>
        <taxon>Papilionoideae</taxon>
        <taxon>50 kb inversion clade</taxon>
        <taxon>dalbergioids sensu lato</taxon>
        <taxon>Dalbergieae</taxon>
        <taxon>Pterocarpus clade</taxon>
        <taxon>Stylosanthes</taxon>
    </lineage>
</organism>
<keyword evidence="2" id="KW-1185">Reference proteome</keyword>
<sequence length="140" mass="15558">MSVISRVDEAGAVNLRFSSQSTFAEHLAVWVDAAKCIASDWVRNKVVACAIIMAPTRVTVPSSAAQHARRTFTLNLPRNEHGDTHRLTLHRGRFSGTITSGLGKLMQFYRLDRGEMLEVRFAGRNTFHIKVLQPVGARVV</sequence>
<dbReference type="EMBL" id="JASCZI010183386">
    <property type="protein sequence ID" value="MED6189340.1"/>
    <property type="molecule type" value="Genomic_DNA"/>
</dbReference>